<evidence type="ECO:0008006" key="4">
    <source>
        <dbReference type="Google" id="ProtNLM"/>
    </source>
</evidence>
<dbReference type="AlphaFoldDB" id="A0A9W6ZFJ1"/>
<comment type="caution">
    <text evidence="2">The sequence shown here is derived from an EMBL/GenBank/DDBJ whole genome shotgun (WGS) entry which is preliminary data.</text>
</comment>
<evidence type="ECO:0000313" key="2">
    <source>
        <dbReference type="EMBL" id="GMH50168.1"/>
    </source>
</evidence>
<reference evidence="3" key="1">
    <citation type="journal article" date="2023" name="Commun. Biol.">
        <title>Genome analysis of Parmales, the sister group of diatoms, reveals the evolutionary specialization of diatoms from phago-mixotrophs to photoautotrophs.</title>
        <authorList>
            <person name="Ban H."/>
            <person name="Sato S."/>
            <person name="Yoshikawa S."/>
            <person name="Yamada K."/>
            <person name="Nakamura Y."/>
            <person name="Ichinomiya M."/>
            <person name="Sato N."/>
            <person name="Blanc-Mathieu R."/>
            <person name="Endo H."/>
            <person name="Kuwata A."/>
            <person name="Ogata H."/>
        </authorList>
    </citation>
    <scope>NUCLEOTIDE SEQUENCE [LARGE SCALE GENOMIC DNA]</scope>
    <source>
        <strain evidence="3">NIES 3699</strain>
    </source>
</reference>
<keyword evidence="3" id="KW-1185">Reference proteome</keyword>
<dbReference type="EMBL" id="BRXX01000619">
    <property type="protein sequence ID" value="GMH50168.1"/>
    <property type="molecule type" value="Genomic_DNA"/>
</dbReference>
<organism evidence="2 3">
    <name type="scientific">Triparma verrucosa</name>
    <dbReference type="NCBI Taxonomy" id="1606542"/>
    <lineage>
        <taxon>Eukaryota</taxon>
        <taxon>Sar</taxon>
        <taxon>Stramenopiles</taxon>
        <taxon>Ochrophyta</taxon>
        <taxon>Bolidophyceae</taxon>
        <taxon>Parmales</taxon>
        <taxon>Triparmaceae</taxon>
        <taxon>Triparma</taxon>
    </lineage>
</organism>
<protein>
    <recommendedName>
        <fullName evidence="4">SAM domain-containing protein</fullName>
    </recommendedName>
</protein>
<feature type="region of interest" description="Disordered" evidence="1">
    <location>
        <begin position="1"/>
        <end position="23"/>
    </location>
</feature>
<dbReference type="Proteomes" id="UP001165160">
    <property type="component" value="Unassembled WGS sequence"/>
</dbReference>
<name>A0A9W6ZFJ1_9STRA</name>
<sequence length="448" mass="51372">MTAGSAVTDRMSEGGDESDSSDFDDLLVERRGTIHNPEFVPGDEYGESQLLFGEGVGEVLEVSSEQEFGKFKNVVKGRGSWHTNSIMNARKAKVKAGVWEEFAVLDFGGEGDDMYELDYMWLRNDHSSAYRLTYKDQHGEWQVYQDWTNIEPYEFISHDRRALAAEMRLSVRGSAAWDASWVMIKIYGRSDPITNFMRDLKRCLYAKADLDELKALIKEGQNLHLHSTEEMKEAVALKKILTLREECKLAMMKDDLKLLQGLMAQANDMHMMNDIVVLQAADKLDELVAVRDFKLNHPAFKLMRKSEIDEASATKYLFWMMECGYDCLFGLAALSLKNDGGEALNRVLRDEVGIRSSVHRERIVKHIPKAKLQKQDQKGLERFMLSINFSKEDVAKYIKALWTLKFDTMFDLLSCERMELEQLKFKKGHVDSIIMIAEGHHSKFATDE</sequence>
<gene>
    <name evidence="2" type="ORF">TrVE_jg695</name>
</gene>
<evidence type="ECO:0000313" key="3">
    <source>
        <dbReference type="Proteomes" id="UP001165160"/>
    </source>
</evidence>
<proteinExistence type="predicted"/>
<feature type="compositionally biased region" description="Acidic residues" evidence="1">
    <location>
        <begin position="14"/>
        <end position="23"/>
    </location>
</feature>
<accession>A0A9W6ZFJ1</accession>
<evidence type="ECO:0000256" key="1">
    <source>
        <dbReference type="SAM" id="MobiDB-lite"/>
    </source>
</evidence>